<name>A0ACB9AN17_CICIN</name>
<accession>A0ACB9AN17</accession>
<dbReference type="Proteomes" id="UP001055811">
    <property type="component" value="Linkage Group LG07"/>
</dbReference>
<keyword evidence="2" id="KW-1185">Reference proteome</keyword>
<protein>
    <submittedName>
        <fullName evidence="1">Uncharacterized protein</fullName>
    </submittedName>
</protein>
<reference evidence="2" key="1">
    <citation type="journal article" date="2022" name="Mol. Ecol. Resour.">
        <title>The genomes of chicory, endive, great burdock and yacon provide insights into Asteraceae palaeo-polyploidization history and plant inulin production.</title>
        <authorList>
            <person name="Fan W."/>
            <person name="Wang S."/>
            <person name="Wang H."/>
            <person name="Wang A."/>
            <person name="Jiang F."/>
            <person name="Liu H."/>
            <person name="Zhao H."/>
            <person name="Xu D."/>
            <person name="Zhang Y."/>
        </authorList>
    </citation>
    <scope>NUCLEOTIDE SEQUENCE [LARGE SCALE GENOMIC DNA]</scope>
    <source>
        <strain evidence="2">cv. Punajuju</strain>
    </source>
</reference>
<evidence type="ECO:0000313" key="1">
    <source>
        <dbReference type="EMBL" id="KAI3710763.1"/>
    </source>
</evidence>
<gene>
    <name evidence="1" type="ORF">L2E82_40556</name>
</gene>
<proteinExistence type="predicted"/>
<organism evidence="1 2">
    <name type="scientific">Cichorium intybus</name>
    <name type="common">Chicory</name>
    <dbReference type="NCBI Taxonomy" id="13427"/>
    <lineage>
        <taxon>Eukaryota</taxon>
        <taxon>Viridiplantae</taxon>
        <taxon>Streptophyta</taxon>
        <taxon>Embryophyta</taxon>
        <taxon>Tracheophyta</taxon>
        <taxon>Spermatophyta</taxon>
        <taxon>Magnoliopsida</taxon>
        <taxon>eudicotyledons</taxon>
        <taxon>Gunneridae</taxon>
        <taxon>Pentapetalae</taxon>
        <taxon>asterids</taxon>
        <taxon>campanulids</taxon>
        <taxon>Asterales</taxon>
        <taxon>Asteraceae</taxon>
        <taxon>Cichorioideae</taxon>
        <taxon>Cichorieae</taxon>
        <taxon>Cichoriinae</taxon>
        <taxon>Cichorium</taxon>
    </lineage>
</organism>
<evidence type="ECO:0000313" key="2">
    <source>
        <dbReference type="Proteomes" id="UP001055811"/>
    </source>
</evidence>
<comment type="caution">
    <text evidence="1">The sequence shown here is derived from an EMBL/GenBank/DDBJ whole genome shotgun (WGS) entry which is preliminary data.</text>
</comment>
<reference evidence="1 2" key="2">
    <citation type="journal article" date="2022" name="Mol. Ecol. Resour.">
        <title>The genomes of chicory, endive, great burdock and yacon provide insights into Asteraceae paleo-polyploidization history and plant inulin production.</title>
        <authorList>
            <person name="Fan W."/>
            <person name="Wang S."/>
            <person name="Wang H."/>
            <person name="Wang A."/>
            <person name="Jiang F."/>
            <person name="Liu H."/>
            <person name="Zhao H."/>
            <person name="Xu D."/>
            <person name="Zhang Y."/>
        </authorList>
    </citation>
    <scope>NUCLEOTIDE SEQUENCE [LARGE SCALE GENOMIC DNA]</scope>
    <source>
        <strain evidence="2">cv. Punajuju</strain>
        <tissue evidence="1">Leaves</tissue>
    </source>
</reference>
<dbReference type="EMBL" id="CM042015">
    <property type="protein sequence ID" value="KAI3710763.1"/>
    <property type="molecule type" value="Genomic_DNA"/>
</dbReference>
<sequence>MYSFSKKEGDNFGSWYRHKSILCCGGIHSPCRVLTFGGGDKGVGVGQLHGHNSSKYLIQGVVMMKRNPP</sequence>